<evidence type="ECO:0000313" key="1">
    <source>
        <dbReference type="EMBL" id="KAL0935903.1"/>
    </source>
</evidence>
<accession>A0ACC3YVD5</accession>
<gene>
    <name evidence="1" type="ORF">CTRU02_208118</name>
</gene>
<name>A0ACC3YVD5_COLTU</name>
<reference evidence="1 2" key="1">
    <citation type="journal article" date="2020" name="Phytopathology">
        <title>Genome Sequence Resources of Colletotrichum truncatum, C. plurivorum, C. musicola, and C. sojae: Four Species Pathogenic to Soybean (Glycine max).</title>
        <authorList>
            <person name="Rogerio F."/>
            <person name="Boufleur T.R."/>
            <person name="Ciampi-Guillardi M."/>
            <person name="Sukno S.A."/>
            <person name="Thon M.R."/>
            <person name="Massola Junior N.S."/>
            <person name="Baroncelli R."/>
        </authorList>
    </citation>
    <scope>NUCLEOTIDE SEQUENCE [LARGE SCALE GENOMIC DNA]</scope>
    <source>
        <strain evidence="1 2">CMES1059</strain>
    </source>
</reference>
<proteinExistence type="predicted"/>
<protein>
    <submittedName>
        <fullName evidence="1">Uncharacterized protein</fullName>
    </submittedName>
</protein>
<keyword evidence="2" id="KW-1185">Reference proteome</keyword>
<comment type="caution">
    <text evidence="1">The sequence shown here is derived from an EMBL/GenBank/DDBJ whole genome shotgun (WGS) entry which is preliminary data.</text>
</comment>
<sequence length="375" mass="41637">MNELVSTFVLGAPDFPAIKKSVSESLSNMGGASSRPPPPPRVATTLTSTTVWVRHLPPIISSDARQAIHSAIQLRNRYLAGDETSSGPQAVASLVERLETLIEEAREAANIRDFVVLAIESTILSLTTDYGAPSKRLLDLARAVNPFLNQQDGTTEPGPSSSADGGLPVPFRQSDLALIDDPEKDLLVLLHYCDIANLKSSPDETVAQLSKMADKYGTIKDLDLRKEHITECEVYIHWTIMYLTSNLSTLAAPTAFSLGSGTKLDFEKSIQMSRLLTISEMLIKDARSDQVCFLLMFLRRCATNQEKTWWRSRTKGVLKGLKKTRSGKGQWHVDFAEKNLASLKRLEEDGEERWSRRGSLMIEREELEMGKMKGD</sequence>
<dbReference type="Proteomes" id="UP000805649">
    <property type="component" value="Unassembled WGS sequence"/>
</dbReference>
<evidence type="ECO:0000313" key="2">
    <source>
        <dbReference type="Proteomes" id="UP000805649"/>
    </source>
</evidence>
<dbReference type="EMBL" id="VUJX02000005">
    <property type="protein sequence ID" value="KAL0935903.1"/>
    <property type="molecule type" value="Genomic_DNA"/>
</dbReference>
<organism evidence="1 2">
    <name type="scientific">Colletotrichum truncatum</name>
    <name type="common">Anthracnose fungus</name>
    <name type="synonym">Colletotrichum capsici</name>
    <dbReference type="NCBI Taxonomy" id="5467"/>
    <lineage>
        <taxon>Eukaryota</taxon>
        <taxon>Fungi</taxon>
        <taxon>Dikarya</taxon>
        <taxon>Ascomycota</taxon>
        <taxon>Pezizomycotina</taxon>
        <taxon>Sordariomycetes</taxon>
        <taxon>Hypocreomycetidae</taxon>
        <taxon>Glomerellales</taxon>
        <taxon>Glomerellaceae</taxon>
        <taxon>Colletotrichum</taxon>
        <taxon>Colletotrichum truncatum species complex</taxon>
    </lineage>
</organism>